<dbReference type="GO" id="GO:0006508">
    <property type="term" value="P:proteolysis"/>
    <property type="evidence" value="ECO:0007669"/>
    <property type="project" value="InterPro"/>
</dbReference>
<evidence type="ECO:0000256" key="1">
    <source>
        <dbReference type="ARBA" id="ARBA00022723"/>
    </source>
</evidence>
<name>A0A7V5UEA5_CALAY</name>
<protein>
    <submittedName>
        <fullName evidence="2">Aminopeptidase</fullName>
    </submittedName>
</protein>
<dbReference type="InterPro" id="IPR052170">
    <property type="entry name" value="M29_Exopeptidase"/>
</dbReference>
<keyword evidence="2" id="KW-0378">Hydrolase</keyword>
<dbReference type="SUPFAM" id="SSF144052">
    <property type="entry name" value="Thermophilic metalloprotease-like"/>
    <property type="match status" value="1"/>
</dbReference>
<comment type="caution">
    <text evidence="2">The sequence shown here is derived from an EMBL/GenBank/DDBJ whole genome shotgun (WGS) entry which is preliminary data.</text>
</comment>
<dbReference type="Proteomes" id="UP000886124">
    <property type="component" value="Unassembled WGS sequence"/>
</dbReference>
<gene>
    <name evidence="2" type="ORF">ENJ89_02385</name>
</gene>
<dbReference type="PANTHER" id="PTHR34448">
    <property type="entry name" value="AMINOPEPTIDASE"/>
    <property type="match status" value="1"/>
</dbReference>
<evidence type="ECO:0000313" key="2">
    <source>
        <dbReference type="EMBL" id="HHJ52019.1"/>
    </source>
</evidence>
<dbReference type="AlphaFoldDB" id="A0A7V5UEA5"/>
<organism evidence="2">
    <name type="scientific">Caldithrix abyssi</name>
    <dbReference type="NCBI Taxonomy" id="187145"/>
    <lineage>
        <taxon>Bacteria</taxon>
        <taxon>Pseudomonadati</taxon>
        <taxon>Calditrichota</taxon>
        <taxon>Calditrichia</taxon>
        <taxon>Calditrichales</taxon>
        <taxon>Calditrichaceae</taxon>
        <taxon>Caldithrix</taxon>
    </lineage>
</organism>
<accession>A0A7V5UEA5</accession>
<dbReference type="InterPro" id="IPR058739">
    <property type="entry name" value="NicX"/>
</dbReference>
<dbReference type="GO" id="GO:0004177">
    <property type="term" value="F:aminopeptidase activity"/>
    <property type="evidence" value="ECO:0007669"/>
    <property type="project" value="UniProtKB-KW"/>
</dbReference>
<keyword evidence="2" id="KW-0645">Protease</keyword>
<keyword evidence="2" id="KW-0031">Aminopeptidase</keyword>
<dbReference type="GO" id="GO:0046872">
    <property type="term" value="F:metal ion binding"/>
    <property type="evidence" value="ECO:0007669"/>
    <property type="project" value="UniProtKB-KW"/>
</dbReference>
<sequence>MTPLEKAAQTALTTCMDLKQSETLLVVTDDNKTEIGRAIYHTGKALAKEALLLTMPPAEVNGQEPPRPVAELMAKFDVVVCPTTKSLTHTDARRNACKQGARVATMPGISEDTMVRTLSADYNRIAERTLKVSAILDKGKMVHVTTPLGTDLWLPIDGIKAISSTGLIREPGKGGNLPSGESYLMPEEGKSHGVLVIDASVAGLGKIEKEPIKVTIADGYAVKFEGGPQAELLFQQLNQFGQKGMTVAELGIGTNHAAQIIGQILEDEKVMGTIHIAFGNNISMGGT</sequence>
<proteinExistence type="predicted"/>
<dbReference type="EMBL" id="DROD01000171">
    <property type="protein sequence ID" value="HHJ52019.1"/>
    <property type="molecule type" value="Genomic_DNA"/>
</dbReference>
<keyword evidence="1" id="KW-0479">Metal-binding</keyword>
<reference evidence="2" key="1">
    <citation type="journal article" date="2020" name="mSystems">
        <title>Genome- and Community-Level Interaction Insights into Carbon Utilization and Element Cycling Functions of Hydrothermarchaeota in Hydrothermal Sediment.</title>
        <authorList>
            <person name="Zhou Z."/>
            <person name="Liu Y."/>
            <person name="Xu W."/>
            <person name="Pan J."/>
            <person name="Luo Z.H."/>
            <person name="Li M."/>
        </authorList>
    </citation>
    <scope>NUCLEOTIDE SEQUENCE [LARGE SCALE GENOMIC DNA]</scope>
    <source>
        <strain evidence="2">HyVt-527</strain>
    </source>
</reference>
<dbReference type="PANTHER" id="PTHR34448:SF1">
    <property type="entry name" value="BLL6088 PROTEIN"/>
    <property type="match status" value="1"/>
</dbReference>
<dbReference type="Pfam" id="PF26233">
    <property type="entry name" value="NicX"/>
    <property type="match status" value="1"/>
</dbReference>
<feature type="non-terminal residue" evidence="2">
    <location>
        <position position="287"/>
    </location>
</feature>